<reference evidence="1 2" key="1">
    <citation type="submission" date="2016-11" db="EMBL/GenBank/DDBJ databases">
        <authorList>
            <person name="Jaros S."/>
            <person name="Januszkiewicz K."/>
            <person name="Wedrychowicz H."/>
        </authorList>
    </citation>
    <scope>NUCLEOTIDE SEQUENCE [LARGE SCALE GENOMIC DNA]</scope>
    <source>
        <strain evidence="1 2">GAS138</strain>
    </source>
</reference>
<dbReference type="OrthoDB" id="9869588at2"/>
<accession>A0A1M5NLU7</accession>
<evidence type="ECO:0000313" key="1">
    <source>
        <dbReference type="EMBL" id="SHG90511.1"/>
    </source>
</evidence>
<dbReference type="AlphaFoldDB" id="A0A1M5NLU7"/>
<name>A0A1M5NLU7_9BRAD</name>
<gene>
    <name evidence="1" type="ORF">SAMN05443248_3045</name>
</gene>
<sequence>MIWKHIEIGGKRAAFCDSGKGRLYVCERPGAVAAWVRGAFVGHFASVDDAKAEAARRAAGHPPAPPKPRPEFKRVVRAEPVVEPLRVPDVFKDITPPPIKEAAAPLGPPVFRPANAFPISSLCKCGAKLGRSGKCPALCEPVTGEPPVYDGPRFVGKTHTARLGAPVTW</sequence>
<dbReference type="EMBL" id="LT670817">
    <property type="protein sequence ID" value="SHG90511.1"/>
    <property type="molecule type" value="Genomic_DNA"/>
</dbReference>
<dbReference type="Proteomes" id="UP000189796">
    <property type="component" value="Chromosome I"/>
</dbReference>
<protein>
    <submittedName>
        <fullName evidence="1">Uncharacterized protein</fullName>
    </submittedName>
</protein>
<evidence type="ECO:0000313" key="2">
    <source>
        <dbReference type="Proteomes" id="UP000189796"/>
    </source>
</evidence>
<proteinExistence type="predicted"/>
<dbReference type="RefSeq" id="WP_079601990.1">
    <property type="nucleotide sequence ID" value="NZ_LT670817.1"/>
</dbReference>
<organism evidence="1 2">
    <name type="scientific">Bradyrhizobium erythrophlei</name>
    <dbReference type="NCBI Taxonomy" id="1437360"/>
    <lineage>
        <taxon>Bacteria</taxon>
        <taxon>Pseudomonadati</taxon>
        <taxon>Pseudomonadota</taxon>
        <taxon>Alphaproteobacteria</taxon>
        <taxon>Hyphomicrobiales</taxon>
        <taxon>Nitrobacteraceae</taxon>
        <taxon>Bradyrhizobium</taxon>
    </lineage>
</organism>